<organism evidence="1 2">
    <name type="scientific">Laodelphax striatellus</name>
    <name type="common">Small brown planthopper</name>
    <name type="synonym">Delphax striatella</name>
    <dbReference type="NCBI Taxonomy" id="195883"/>
    <lineage>
        <taxon>Eukaryota</taxon>
        <taxon>Metazoa</taxon>
        <taxon>Ecdysozoa</taxon>
        <taxon>Arthropoda</taxon>
        <taxon>Hexapoda</taxon>
        <taxon>Insecta</taxon>
        <taxon>Pterygota</taxon>
        <taxon>Neoptera</taxon>
        <taxon>Paraneoptera</taxon>
        <taxon>Hemiptera</taxon>
        <taxon>Auchenorrhyncha</taxon>
        <taxon>Fulgoroidea</taxon>
        <taxon>Delphacidae</taxon>
        <taxon>Criomorphinae</taxon>
        <taxon>Laodelphax</taxon>
    </lineage>
</organism>
<dbReference type="Proteomes" id="UP000291343">
    <property type="component" value="Unassembled WGS sequence"/>
</dbReference>
<dbReference type="InParanoid" id="A0A482XN29"/>
<proteinExistence type="predicted"/>
<keyword evidence="2" id="KW-1185">Reference proteome</keyword>
<comment type="caution">
    <text evidence="1">The sequence shown here is derived from an EMBL/GenBank/DDBJ whole genome shotgun (WGS) entry which is preliminary data.</text>
</comment>
<name>A0A482XN29_LAOST</name>
<dbReference type="EMBL" id="QKKF02005390">
    <property type="protein sequence ID" value="RZF46920.1"/>
    <property type="molecule type" value="Genomic_DNA"/>
</dbReference>
<evidence type="ECO:0000313" key="2">
    <source>
        <dbReference type="Proteomes" id="UP000291343"/>
    </source>
</evidence>
<sequence>MTHVLTGVLAQKLIFAWIIRDVSKDLLAVLMMASSTTCMPGGQPLRSYVVSRSLQIVVVEHVHNNANWISYVTNGSGMHQYILLPDYQFGNSTWELRQFINEIEVCRLPR</sequence>
<accession>A0A482XN29</accession>
<evidence type="ECO:0000313" key="1">
    <source>
        <dbReference type="EMBL" id="RZF46920.1"/>
    </source>
</evidence>
<dbReference type="AlphaFoldDB" id="A0A482XN29"/>
<gene>
    <name evidence="1" type="ORF">LSTR_LSTR013232</name>
</gene>
<reference evidence="1 2" key="1">
    <citation type="journal article" date="2017" name="Gigascience">
        <title>Genome sequence of the small brown planthopper, Laodelphax striatellus.</title>
        <authorList>
            <person name="Zhu J."/>
            <person name="Jiang F."/>
            <person name="Wang X."/>
            <person name="Yang P."/>
            <person name="Bao Y."/>
            <person name="Zhao W."/>
            <person name="Wang W."/>
            <person name="Lu H."/>
            <person name="Wang Q."/>
            <person name="Cui N."/>
            <person name="Li J."/>
            <person name="Chen X."/>
            <person name="Luo L."/>
            <person name="Yu J."/>
            <person name="Kang L."/>
            <person name="Cui F."/>
        </authorList>
    </citation>
    <scope>NUCLEOTIDE SEQUENCE [LARGE SCALE GENOMIC DNA]</scope>
    <source>
        <strain evidence="1">Lst14</strain>
    </source>
</reference>
<protein>
    <submittedName>
        <fullName evidence="1">Uncharacterized protein</fullName>
    </submittedName>
</protein>